<proteinExistence type="predicted"/>
<name>A0A9D3NJL7_9TELE</name>
<comment type="caution">
    <text evidence="1">The sequence shown here is derived from an EMBL/GenBank/DDBJ whole genome shotgun (WGS) entry which is preliminary data.</text>
</comment>
<protein>
    <submittedName>
        <fullName evidence="1">Uncharacterized protein</fullName>
    </submittedName>
</protein>
<gene>
    <name evidence="1" type="ORF">KOW79_013261</name>
</gene>
<accession>A0A9D3NJL7</accession>
<dbReference type="AlphaFoldDB" id="A0A9D3NJL7"/>
<evidence type="ECO:0000313" key="2">
    <source>
        <dbReference type="Proteomes" id="UP000824219"/>
    </source>
</evidence>
<organism evidence="1 2">
    <name type="scientific">Hemibagrus wyckioides</name>
    <dbReference type="NCBI Taxonomy" id="337641"/>
    <lineage>
        <taxon>Eukaryota</taxon>
        <taxon>Metazoa</taxon>
        <taxon>Chordata</taxon>
        <taxon>Craniata</taxon>
        <taxon>Vertebrata</taxon>
        <taxon>Euteleostomi</taxon>
        <taxon>Actinopterygii</taxon>
        <taxon>Neopterygii</taxon>
        <taxon>Teleostei</taxon>
        <taxon>Ostariophysi</taxon>
        <taxon>Siluriformes</taxon>
        <taxon>Bagridae</taxon>
        <taxon>Hemibagrus</taxon>
    </lineage>
</organism>
<dbReference type="EMBL" id="JAHKSW010000015">
    <property type="protein sequence ID" value="KAG7323559.1"/>
    <property type="molecule type" value="Genomic_DNA"/>
</dbReference>
<dbReference type="Proteomes" id="UP000824219">
    <property type="component" value="Linkage Group LG15"/>
</dbReference>
<keyword evidence="2" id="KW-1185">Reference proteome</keyword>
<reference evidence="1 2" key="1">
    <citation type="submission" date="2021-06" db="EMBL/GenBank/DDBJ databases">
        <title>Chromosome-level genome assembly of the red-tail catfish (Hemibagrus wyckioides).</title>
        <authorList>
            <person name="Shao F."/>
        </authorList>
    </citation>
    <scope>NUCLEOTIDE SEQUENCE [LARGE SCALE GENOMIC DNA]</scope>
    <source>
        <strain evidence="1">EC202008001</strain>
        <tissue evidence="1">Blood</tissue>
    </source>
</reference>
<evidence type="ECO:0000313" key="1">
    <source>
        <dbReference type="EMBL" id="KAG7323559.1"/>
    </source>
</evidence>
<sequence length="80" mass="8902">MLASRRAKFSSPLILLPRLRLGSSSVSQGHCCDSESYYTFVFCLLGSFKRGKVAVSSSKTEPSSFPRSVLVQYNDFKCLE</sequence>